<proteinExistence type="predicted"/>
<comment type="caution">
    <text evidence="4">The sequence shown here is derived from an EMBL/GenBank/DDBJ whole genome shotgun (WGS) entry which is preliminary data.</text>
</comment>
<evidence type="ECO:0000256" key="2">
    <source>
        <dbReference type="SAM" id="SignalP"/>
    </source>
</evidence>
<sequence>MERKFIFVCILFAMLSTLNAIPHQLHKRDTFFQKCTKEPPSGKLDVTFTPNPLVPGSPSIFEVSGILGNPIPVDSVLIIEITDNNENFLSVSNYDMCPTLGCPYPAENPFTVTAEFQSPAVLPDQYTITVAVAGQIGKLAVGCSFENVGKAP</sequence>
<dbReference type="SUPFAM" id="SSF81296">
    <property type="entry name" value="E set domains"/>
    <property type="match status" value="1"/>
</dbReference>
<dbReference type="Proteomes" id="UP000265703">
    <property type="component" value="Unassembled WGS sequence"/>
</dbReference>
<organism evidence="4 5">
    <name type="scientific">Glomus cerebriforme</name>
    <dbReference type="NCBI Taxonomy" id="658196"/>
    <lineage>
        <taxon>Eukaryota</taxon>
        <taxon>Fungi</taxon>
        <taxon>Fungi incertae sedis</taxon>
        <taxon>Mucoromycota</taxon>
        <taxon>Glomeromycotina</taxon>
        <taxon>Glomeromycetes</taxon>
        <taxon>Glomerales</taxon>
        <taxon>Glomeraceae</taxon>
        <taxon>Glomus</taxon>
    </lineage>
</organism>
<dbReference type="STRING" id="658196.A0A397TBT4"/>
<evidence type="ECO:0000313" key="5">
    <source>
        <dbReference type="Proteomes" id="UP000265703"/>
    </source>
</evidence>
<gene>
    <name evidence="4" type="ORF">C1645_816293</name>
</gene>
<evidence type="ECO:0000259" key="3">
    <source>
        <dbReference type="Pfam" id="PF02221"/>
    </source>
</evidence>
<evidence type="ECO:0000313" key="4">
    <source>
        <dbReference type="EMBL" id="RIA95710.1"/>
    </source>
</evidence>
<keyword evidence="5" id="KW-1185">Reference proteome</keyword>
<dbReference type="InterPro" id="IPR003172">
    <property type="entry name" value="ML_dom"/>
</dbReference>
<dbReference type="AlphaFoldDB" id="A0A397TBT4"/>
<accession>A0A397TBT4</accession>
<reference evidence="4 5" key="1">
    <citation type="submission" date="2018-06" db="EMBL/GenBank/DDBJ databases">
        <title>Comparative genomics reveals the genomic features of Rhizophagus irregularis, R. cerebriforme, R. diaphanum and Gigaspora rosea, and their symbiotic lifestyle signature.</title>
        <authorList>
            <person name="Morin E."/>
            <person name="San Clemente H."/>
            <person name="Chen E.C.H."/>
            <person name="De La Providencia I."/>
            <person name="Hainaut M."/>
            <person name="Kuo A."/>
            <person name="Kohler A."/>
            <person name="Murat C."/>
            <person name="Tang N."/>
            <person name="Roy S."/>
            <person name="Loubradou J."/>
            <person name="Henrissat B."/>
            <person name="Grigoriev I.V."/>
            <person name="Corradi N."/>
            <person name="Roux C."/>
            <person name="Martin F.M."/>
        </authorList>
    </citation>
    <scope>NUCLEOTIDE SEQUENCE [LARGE SCALE GENOMIC DNA]</scope>
    <source>
        <strain evidence="4 5">DAOM 227022</strain>
    </source>
</reference>
<evidence type="ECO:0000256" key="1">
    <source>
        <dbReference type="ARBA" id="ARBA00016056"/>
    </source>
</evidence>
<name>A0A397TBT4_9GLOM</name>
<protein>
    <recommendedName>
        <fullName evidence="1">Phosphatidylglycerol/phosphatidylinositol transfer protein</fullName>
    </recommendedName>
</protein>
<dbReference type="OrthoDB" id="2322425at2759"/>
<dbReference type="EMBL" id="QKYT01000056">
    <property type="protein sequence ID" value="RIA95710.1"/>
    <property type="molecule type" value="Genomic_DNA"/>
</dbReference>
<keyword evidence="2" id="KW-0732">Signal</keyword>
<feature type="chain" id="PRO_5017266453" description="Phosphatidylglycerol/phosphatidylinositol transfer protein" evidence="2">
    <location>
        <begin position="21"/>
        <end position="152"/>
    </location>
</feature>
<dbReference type="InterPro" id="IPR014756">
    <property type="entry name" value="Ig_E-set"/>
</dbReference>
<feature type="signal peptide" evidence="2">
    <location>
        <begin position="1"/>
        <end position="20"/>
    </location>
</feature>
<feature type="domain" description="MD-2-related lipid-recognition" evidence="3">
    <location>
        <begin position="31"/>
        <end position="138"/>
    </location>
</feature>
<dbReference type="Pfam" id="PF02221">
    <property type="entry name" value="E1_DerP2_DerF2"/>
    <property type="match status" value="1"/>
</dbReference>